<dbReference type="InterPro" id="IPR018062">
    <property type="entry name" value="HTH_AraC-typ_CS"/>
</dbReference>
<comment type="caution">
    <text evidence="5">The sequence shown here is derived from an EMBL/GenBank/DDBJ whole genome shotgun (WGS) entry which is preliminary data.</text>
</comment>
<dbReference type="PROSITE" id="PS01124">
    <property type="entry name" value="HTH_ARAC_FAMILY_2"/>
    <property type="match status" value="1"/>
</dbReference>
<dbReference type="SMART" id="SM00342">
    <property type="entry name" value="HTH_ARAC"/>
    <property type="match status" value="1"/>
</dbReference>
<dbReference type="EMBL" id="BCSX01000011">
    <property type="protein sequence ID" value="GAS86923.1"/>
    <property type="molecule type" value="Genomic_DNA"/>
</dbReference>
<keyword evidence="2" id="KW-0238">DNA-binding</keyword>
<evidence type="ECO:0000259" key="4">
    <source>
        <dbReference type="PROSITE" id="PS01124"/>
    </source>
</evidence>
<protein>
    <submittedName>
        <fullName evidence="5">AraC family transcriptional regulator</fullName>
    </submittedName>
</protein>
<dbReference type="STRING" id="146020.RMCB_1019"/>
<evidence type="ECO:0000256" key="3">
    <source>
        <dbReference type="ARBA" id="ARBA00023163"/>
    </source>
</evidence>
<evidence type="ECO:0000256" key="2">
    <source>
        <dbReference type="ARBA" id="ARBA00023125"/>
    </source>
</evidence>
<evidence type="ECO:0000256" key="1">
    <source>
        <dbReference type="ARBA" id="ARBA00023015"/>
    </source>
</evidence>
<accession>A0A100VVZ0</accession>
<keyword evidence="1" id="KW-0805">Transcription regulation</keyword>
<dbReference type="PANTHER" id="PTHR46796:SF13">
    <property type="entry name" value="HTH-TYPE TRANSCRIPTIONAL ACTIVATOR RHAS"/>
    <property type="match status" value="1"/>
</dbReference>
<dbReference type="Pfam" id="PF12833">
    <property type="entry name" value="HTH_18"/>
    <property type="match status" value="1"/>
</dbReference>
<sequence>MDPLQEHLVRARAVGGVFARSAAVPPWGLRLPGAIQLAVHAVVQGTAWLWVDGIGDPVELRPGDLAFVRGGPDHCIAHEPGAPCALPDEFRSLQPADEAALSDRASVFLCGAYRFAGDIGRGLVDALPSVLPLPANIDDPIHSVVALLSRELQHENPGRQTVLDRLLDVLVVFGLRAGLSRSTTPPAWFRGASDARLAPILEVIHAEPEKPWTVEELAKLGHMSRATFARTFQQVVGDSPMKYLTDWRMTLARDLLLTSEATLDEIAAQIGYGSVYAFATAFQRHHGQPPRRWQAAQAGVQRASVDH</sequence>
<organism evidence="5 6">
    <name type="scientific">Mycolicibacterium brisbanense</name>
    <dbReference type="NCBI Taxonomy" id="146020"/>
    <lineage>
        <taxon>Bacteria</taxon>
        <taxon>Bacillati</taxon>
        <taxon>Actinomycetota</taxon>
        <taxon>Actinomycetes</taxon>
        <taxon>Mycobacteriales</taxon>
        <taxon>Mycobacteriaceae</taxon>
        <taxon>Mycolicibacterium</taxon>
    </lineage>
</organism>
<keyword evidence="6" id="KW-1185">Reference proteome</keyword>
<dbReference type="Proteomes" id="UP000069620">
    <property type="component" value="Unassembled WGS sequence"/>
</dbReference>
<proteinExistence type="predicted"/>
<dbReference type="InterPro" id="IPR018060">
    <property type="entry name" value="HTH_AraC"/>
</dbReference>
<dbReference type="InterPro" id="IPR032783">
    <property type="entry name" value="AraC_lig"/>
</dbReference>
<dbReference type="InterPro" id="IPR009057">
    <property type="entry name" value="Homeodomain-like_sf"/>
</dbReference>
<dbReference type="PANTHER" id="PTHR46796">
    <property type="entry name" value="HTH-TYPE TRANSCRIPTIONAL ACTIVATOR RHAS-RELATED"/>
    <property type="match status" value="1"/>
</dbReference>
<reference evidence="6" key="2">
    <citation type="submission" date="2016-02" db="EMBL/GenBank/DDBJ databases">
        <title>Draft genome sequence of five rapidly growing Mycobacterium species.</title>
        <authorList>
            <person name="Katahira K."/>
            <person name="Gotou Y."/>
            <person name="Iida K."/>
            <person name="Ogura Y."/>
            <person name="Hayashi T."/>
        </authorList>
    </citation>
    <scope>NUCLEOTIDE SEQUENCE [LARGE SCALE GENOMIC DNA]</scope>
    <source>
        <strain evidence="6">JCM15654</strain>
    </source>
</reference>
<dbReference type="GO" id="GO:0003700">
    <property type="term" value="F:DNA-binding transcription factor activity"/>
    <property type="evidence" value="ECO:0007669"/>
    <property type="project" value="InterPro"/>
</dbReference>
<reference evidence="6" key="1">
    <citation type="journal article" date="2016" name="Genome Announc.">
        <title>Draft Genome Sequences of Five Rapidly Growing Mycobacterium Species, M. thermoresistibile, M. fortuitum subsp. acetamidolyticum, M. canariasense, M. brisbanense, and M. novocastrense.</title>
        <authorList>
            <person name="Katahira K."/>
            <person name="Ogura Y."/>
            <person name="Gotoh Y."/>
            <person name="Hayashi T."/>
        </authorList>
    </citation>
    <scope>NUCLEOTIDE SEQUENCE [LARGE SCALE GENOMIC DNA]</scope>
    <source>
        <strain evidence="6">JCM15654</strain>
    </source>
</reference>
<dbReference type="Pfam" id="PF12852">
    <property type="entry name" value="Cupin_6"/>
    <property type="match status" value="1"/>
</dbReference>
<evidence type="ECO:0000313" key="6">
    <source>
        <dbReference type="Proteomes" id="UP000069620"/>
    </source>
</evidence>
<keyword evidence="3" id="KW-0804">Transcription</keyword>
<feature type="domain" description="HTH araC/xylS-type" evidence="4">
    <location>
        <begin position="198"/>
        <end position="296"/>
    </location>
</feature>
<dbReference type="InterPro" id="IPR050204">
    <property type="entry name" value="AraC_XylS_family_regulators"/>
</dbReference>
<dbReference type="AlphaFoldDB" id="A0A100VVZ0"/>
<dbReference type="PROSITE" id="PS00041">
    <property type="entry name" value="HTH_ARAC_FAMILY_1"/>
    <property type="match status" value="1"/>
</dbReference>
<dbReference type="Gene3D" id="1.10.10.60">
    <property type="entry name" value="Homeodomain-like"/>
    <property type="match status" value="2"/>
</dbReference>
<evidence type="ECO:0000313" key="5">
    <source>
        <dbReference type="EMBL" id="GAS86923.1"/>
    </source>
</evidence>
<gene>
    <name evidence="5" type="ORF">RMCB_1019</name>
</gene>
<name>A0A100VVZ0_9MYCO</name>
<dbReference type="OrthoDB" id="241790at2"/>
<dbReference type="SUPFAM" id="SSF46689">
    <property type="entry name" value="Homeodomain-like"/>
    <property type="match status" value="2"/>
</dbReference>
<dbReference type="GO" id="GO:0043565">
    <property type="term" value="F:sequence-specific DNA binding"/>
    <property type="evidence" value="ECO:0007669"/>
    <property type="project" value="InterPro"/>
</dbReference>